<proteinExistence type="predicted"/>
<reference evidence="3 4" key="1">
    <citation type="submission" date="2016-11" db="EMBL/GenBank/DDBJ databases">
        <authorList>
            <person name="Jaros S."/>
            <person name="Januszkiewicz K."/>
            <person name="Wedrychowicz H."/>
        </authorList>
    </citation>
    <scope>NUCLEOTIDE SEQUENCE [LARGE SCALE GENOMIC DNA]</scope>
    <source>
        <strain evidence="3 4">DSM 27406</strain>
    </source>
</reference>
<keyword evidence="4" id="KW-1185">Reference proteome</keyword>
<dbReference type="RefSeq" id="WP_073080603.1">
    <property type="nucleotide sequence ID" value="NZ_FRBL01000004.1"/>
</dbReference>
<dbReference type="Proteomes" id="UP000184420">
    <property type="component" value="Unassembled WGS sequence"/>
</dbReference>
<keyword evidence="2" id="KW-0732">Signal</keyword>
<organism evidence="3 4">
    <name type="scientific">Chitinophaga jiangningensis</name>
    <dbReference type="NCBI Taxonomy" id="1419482"/>
    <lineage>
        <taxon>Bacteria</taxon>
        <taxon>Pseudomonadati</taxon>
        <taxon>Bacteroidota</taxon>
        <taxon>Chitinophagia</taxon>
        <taxon>Chitinophagales</taxon>
        <taxon>Chitinophagaceae</taxon>
        <taxon>Chitinophaga</taxon>
    </lineage>
</organism>
<feature type="signal peptide" evidence="2">
    <location>
        <begin position="1"/>
        <end position="21"/>
    </location>
</feature>
<dbReference type="OrthoDB" id="677490at2"/>
<accession>A0A1M7BTX1</accession>
<name>A0A1M7BTX1_9BACT</name>
<gene>
    <name evidence="3" type="ORF">SAMN05444266_10466</name>
</gene>
<sequence>MKIISRYLVICLAILCWGCSAEMVRDGSFTLNPNEYQNASGTLKGSDNQCLQTAITGTFATKDAQTGAAFVVANVNVLVPGTYAISTDKQNGVTFAATGKFTATGIQQIKLMPVGIFEQAVITNYTLSFGNSSCPLAINVTEGTGAGNPGTGNPGTGNPGTGNPGTATGSYSLTINGKTYTSQLAIYQINTAGDLVSITGVGMQSGTTNAYTLELSLPLTNGTVAVQTYKSTDYGPRCAFSYSLATTGDVAYQTQASNGAITTYQVTAYANNTLNITISGQTVAADGTKVNISGTISAKGV</sequence>
<feature type="compositionally biased region" description="Gly residues" evidence="1">
    <location>
        <begin position="145"/>
        <end position="163"/>
    </location>
</feature>
<dbReference type="EMBL" id="FRBL01000004">
    <property type="protein sequence ID" value="SHL58430.1"/>
    <property type="molecule type" value="Genomic_DNA"/>
</dbReference>
<evidence type="ECO:0000313" key="3">
    <source>
        <dbReference type="EMBL" id="SHL58430.1"/>
    </source>
</evidence>
<evidence type="ECO:0000313" key="4">
    <source>
        <dbReference type="Proteomes" id="UP000184420"/>
    </source>
</evidence>
<evidence type="ECO:0000256" key="2">
    <source>
        <dbReference type="SAM" id="SignalP"/>
    </source>
</evidence>
<feature type="chain" id="PRO_5013110797" evidence="2">
    <location>
        <begin position="22"/>
        <end position="301"/>
    </location>
</feature>
<dbReference type="AlphaFoldDB" id="A0A1M7BTX1"/>
<evidence type="ECO:0000256" key="1">
    <source>
        <dbReference type="SAM" id="MobiDB-lite"/>
    </source>
</evidence>
<protein>
    <submittedName>
        <fullName evidence="3">Uncharacterized protein</fullName>
    </submittedName>
</protein>
<dbReference type="STRING" id="1419482.SAMN05444266_10466"/>
<feature type="region of interest" description="Disordered" evidence="1">
    <location>
        <begin position="145"/>
        <end position="165"/>
    </location>
</feature>